<keyword evidence="4" id="KW-1185">Reference proteome</keyword>
<protein>
    <submittedName>
        <fullName evidence="5">Heat shock 70 kDa protein 7</fullName>
    </submittedName>
</protein>
<dbReference type="Proteomes" id="UP000694843">
    <property type="component" value="Unplaced"/>
</dbReference>
<dbReference type="KEGG" id="hazt:108681973"/>
<accession>A0A8B7PMD9</accession>
<dbReference type="Gene3D" id="3.30.420.40">
    <property type="match status" value="1"/>
</dbReference>
<dbReference type="OMA" id="CANTVYA"/>
<comment type="similarity">
    <text evidence="1">Belongs to the heat shock protein 70 family.</text>
</comment>
<dbReference type="PRINTS" id="PR00301">
    <property type="entry name" value="HEATSHOCK70"/>
</dbReference>
<proteinExistence type="inferred from homology"/>
<reference evidence="5" key="1">
    <citation type="submission" date="2025-08" db="UniProtKB">
        <authorList>
            <consortium name="RefSeq"/>
        </authorList>
    </citation>
    <scope>IDENTIFICATION</scope>
    <source>
        <tissue evidence="5">Whole organism</tissue>
    </source>
</reference>
<organism evidence="4 5">
    <name type="scientific">Hyalella azteca</name>
    <name type="common">Amphipod</name>
    <dbReference type="NCBI Taxonomy" id="294128"/>
    <lineage>
        <taxon>Eukaryota</taxon>
        <taxon>Metazoa</taxon>
        <taxon>Ecdysozoa</taxon>
        <taxon>Arthropoda</taxon>
        <taxon>Crustacea</taxon>
        <taxon>Multicrustacea</taxon>
        <taxon>Malacostraca</taxon>
        <taxon>Eumalacostraca</taxon>
        <taxon>Peracarida</taxon>
        <taxon>Amphipoda</taxon>
        <taxon>Senticaudata</taxon>
        <taxon>Talitrida</taxon>
        <taxon>Talitroidea</taxon>
        <taxon>Hyalellidae</taxon>
        <taxon>Hyalella</taxon>
    </lineage>
</organism>
<dbReference type="GO" id="GO:0005524">
    <property type="term" value="F:ATP binding"/>
    <property type="evidence" value="ECO:0007669"/>
    <property type="project" value="UniProtKB-KW"/>
</dbReference>
<name>A0A8B7PMD9_HYAAZ</name>
<dbReference type="GeneID" id="108681973"/>
<evidence type="ECO:0000313" key="5">
    <source>
        <dbReference type="RefSeq" id="XP_018026547.1"/>
    </source>
</evidence>
<keyword evidence="2" id="KW-0547">Nucleotide-binding</keyword>
<keyword evidence="5" id="KW-0346">Stress response</keyword>
<evidence type="ECO:0000256" key="3">
    <source>
        <dbReference type="ARBA" id="ARBA00022840"/>
    </source>
</evidence>
<sequence>MIPPAIHDTTCPTVYTPAPQCTHLPHSVHTCLTVRQPGLHAPRGPRTTAGGGGRPRPAAIGIDFGTSKCCVAAVRDGRVDVLENELEQRTTPSFVAFNSQQRLVGSDALDQPVVNCANTVYAVKSFLERTYDEVKDCYFPCHIQPILKGHRIEYVAHYKNRDQRLRPEQVAAMLLGKMKDIAESSLGCPVDRAVISVPASFGNAQRLAVKYAAQVAGLEILELINETTAAQYFG</sequence>
<evidence type="ECO:0000313" key="4">
    <source>
        <dbReference type="Proteomes" id="UP000694843"/>
    </source>
</evidence>
<gene>
    <name evidence="5" type="primary">LOC108681973</name>
</gene>
<dbReference type="AlphaFoldDB" id="A0A8B7PMD9"/>
<dbReference type="RefSeq" id="XP_018026547.1">
    <property type="nucleotide sequence ID" value="XM_018171058.1"/>
</dbReference>
<dbReference type="SUPFAM" id="SSF53067">
    <property type="entry name" value="Actin-like ATPase domain"/>
    <property type="match status" value="1"/>
</dbReference>
<dbReference type="InterPro" id="IPR013126">
    <property type="entry name" value="Hsp_70_fam"/>
</dbReference>
<keyword evidence="3" id="KW-0067">ATP-binding</keyword>
<dbReference type="InterPro" id="IPR043129">
    <property type="entry name" value="ATPase_NBD"/>
</dbReference>
<dbReference type="OrthoDB" id="434160at2759"/>
<dbReference type="PANTHER" id="PTHR45639">
    <property type="entry name" value="HSC70CB, ISOFORM G-RELATED"/>
    <property type="match status" value="1"/>
</dbReference>
<dbReference type="GO" id="GO:0140662">
    <property type="term" value="F:ATP-dependent protein folding chaperone"/>
    <property type="evidence" value="ECO:0007669"/>
    <property type="project" value="InterPro"/>
</dbReference>
<dbReference type="Pfam" id="PF00012">
    <property type="entry name" value="HSP70"/>
    <property type="match status" value="1"/>
</dbReference>
<evidence type="ECO:0000256" key="2">
    <source>
        <dbReference type="ARBA" id="ARBA00022741"/>
    </source>
</evidence>
<evidence type="ECO:0000256" key="1">
    <source>
        <dbReference type="ARBA" id="ARBA00007381"/>
    </source>
</evidence>